<dbReference type="InterPro" id="IPR006674">
    <property type="entry name" value="HD_domain"/>
</dbReference>
<dbReference type="NCBIfam" id="TIGR00691">
    <property type="entry name" value="spoT_relA"/>
    <property type="match status" value="1"/>
</dbReference>
<evidence type="ECO:0000259" key="3">
    <source>
        <dbReference type="PROSITE" id="PS51831"/>
    </source>
</evidence>
<dbReference type="InterPro" id="IPR004811">
    <property type="entry name" value="RelA/Spo_fam"/>
</dbReference>
<dbReference type="GO" id="GO:0005886">
    <property type="term" value="C:plasma membrane"/>
    <property type="evidence" value="ECO:0007669"/>
    <property type="project" value="TreeGrafter"/>
</dbReference>
<sequence>MPLTLSQLLAQIRQNDPKADTTLVELAYEYAAEAHQGQTRRSGEPYLQHSLRTALTLAAIRAETDVVIAGLLHDVPEDTSRSLEDLEKQFGKKIATLVEGVTKLSKVKYRGIERHTESLKKMFIAMAADIRVILIRFADRLHNLETLDALPEDKRLRIARETLEIYVPIASLLGIWYFKNQMEDLCFKHLYPEEYKKLEFKYEIEQKVGNKQFIQETEGILIPELKEAGIKFEIQGRFKSLYSVFQKMQNKERKFSEIYDVFALRIIVESIADCYKTIGVIHALWKPKPNRFKDYVAVPKPNGYQALHTTVFGPHGKVTEFQVATRKMYEESLYGIAAHWYYKNKKSRELGIGKQPKWVRDILELMRQAKDSEEFMSVAKIDVFRNRIFVFTPKGDVIDLPEGSTPIDFAYAVHTDIGHHCVGVMINDRINKLDTALKSGDTVEIITDKNKKPSRDWMKIAKTSRAREKIKQALKEGGGFMKFIKWK</sequence>
<dbReference type="SUPFAM" id="SSF109604">
    <property type="entry name" value="HD-domain/PDEase-like"/>
    <property type="match status" value="1"/>
</dbReference>
<dbReference type="PROSITE" id="PS51880">
    <property type="entry name" value="TGS"/>
    <property type="match status" value="1"/>
</dbReference>
<dbReference type="CDD" id="cd01668">
    <property type="entry name" value="TGS_RSH"/>
    <property type="match status" value="1"/>
</dbReference>
<dbReference type="FunFam" id="1.10.3210.10:FF:000001">
    <property type="entry name" value="GTP pyrophosphokinase RelA"/>
    <property type="match status" value="1"/>
</dbReference>
<evidence type="ECO:0000256" key="1">
    <source>
        <dbReference type="ARBA" id="ARBA00025704"/>
    </source>
</evidence>
<dbReference type="SUPFAM" id="SSF81301">
    <property type="entry name" value="Nucleotidyltransferase"/>
    <property type="match status" value="1"/>
</dbReference>
<dbReference type="Gene3D" id="1.10.3210.10">
    <property type="entry name" value="Hypothetical protein af1432"/>
    <property type="match status" value="1"/>
</dbReference>
<dbReference type="Proteomes" id="UP000177878">
    <property type="component" value="Unassembled WGS sequence"/>
</dbReference>
<gene>
    <name evidence="5" type="ORF">A3I35_01690</name>
</gene>
<evidence type="ECO:0000313" key="5">
    <source>
        <dbReference type="EMBL" id="OGF18966.1"/>
    </source>
</evidence>
<dbReference type="SMART" id="SM00471">
    <property type="entry name" value="HDc"/>
    <property type="match status" value="1"/>
</dbReference>
<dbReference type="InterPro" id="IPR012676">
    <property type="entry name" value="TGS-like"/>
</dbReference>
<dbReference type="InterPro" id="IPR004095">
    <property type="entry name" value="TGS"/>
</dbReference>
<dbReference type="Gene3D" id="3.30.460.10">
    <property type="entry name" value="Beta Polymerase, domain 2"/>
    <property type="match status" value="1"/>
</dbReference>
<dbReference type="Gene3D" id="3.10.20.30">
    <property type="match status" value="1"/>
</dbReference>
<evidence type="ECO:0008006" key="7">
    <source>
        <dbReference type="Google" id="ProtNLM"/>
    </source>
</evidence>
<comment type="similarity">
    <text evidence="2">Belongs to the relA/spoT family.</text>
</comment>
<dbReference type="CDD" id="cd00077">
    <property type="entry name" value="HDc"/>
    <property type="match status" value="1"/>
</dbReference>
<dbReference type="Pfam" id="PF02824">
    <property type="entry name" value="TGS"/>
    <property type="match status" value="1"/>
</dbReference>
<comment type="caution">
    <text evidence="5">The sequence shown here is derived from an EMBL/GenBank/DDBJ whole genome shotgun (WGS) entry which is preliminary data.</text>
</comment>
<dbReference type="InterPro" id="IPR003607">
    <property type="entry name" value="HD/PDEase_dom"/>
</dbReference>
<dbReference type="SMART" id="SM00954">
    <property type="entry name" value="RelA_SpoT"/>
    <property type="match status" value="1"/>
</dbReference>
<evidence type="ECO:0000313" key="6">
    <source>
        <dbReference type="Proteomes" id="UP000177878"/>
    </source>
</evidence>
<dbReference type="GO" id="GO:0015969">
    <property type="term" value="P:guanosine tetraphosphate metabolic process"/>
    <property type="evidence" value="ECO:0007669"/>
    <property type="project" value="InterPro"/>
</dbReference>
<feature type="domain" description="HD" evidence="3">
    <location>
        <begin position="46"/>
        <end position="144"/>
    </location>
</feature>
<dbReference type="EMBL" id="MFFV01000041">
    <property type="protein sequence ID" value="OGF18966.1"/>
    <property type="molecule type" value="Genomic_DNA"/>
</dbReference>
<dbReference type="AlphaFoldDB" id="A0A1F5RX24"/>
<comment type="pathway">
    <text evidence="1">Purine metabolism.</text>
</comment>
<dbReference type="PROSITE" id="PS51831">
    <property type="entry name" value="HD"/>
    <property type="match status" value="1"/>
</dbReference>
<dbReference type="PANTHER" id="PTHR21262">
    <property type="entry name" value="GUANOSINE-3',5'-BIS DIPHOSPHATE 3'-PYROPHOSPHOHYDROLASE"/>
    <property type="match status" value="1"/>
</dbReference>
<name>A0A1F5RX24_9BACT</name>
<dbReference type="InterPro" id="IPR043519">
    <property type="entry name" value="NT_sf"/>
</dbReference>
<dbReference type="PANTHER" id="PTHR21262:SF31">
    <property type="entry name" value="GTP PYROPHOSPHOKINASE"/>
    <property type="match status" value="1"/>
</dbReference>
<dbReference type="InterPro" id="IPR033655">
    <property type="entry name" value="TGS_RelA/SpoT"/>
</dbReference>
<accession>A0A1F5RX24</accession>
<dbReference type="FunFam" id="3.30.460.10:FF:000001">
    <property type="entry name" value="GTP pyrophosphokinase RelA"/>
    <property type="match status" value="1"/>
</dbReference>
<dbReference type="FunFam" id="3.10.20.30:FF:000002">
    <property type="entry name" value="GTP pyrophosphokinase (RelA/SpoT)"/>
    <property type="match status" value="1"/>
</dbReference>
<organism evidence="5 6">
    <name type="scientific">Candidatus Falkowbacteria bacterium RIFCSPLOWO2_02_FULL_45_15</name>
    <dbReference type="NCBI Taxonomy" id="1797988"/>
    <lineage>
        <taxon>Bacteria</taxon>
        <taxon>Candidatus Falkowiibacteriota</taxon>
    </lineage>
</organism>
<comment type="function">
    <text evidence="2">In eubacteria ppGpp (guanosine 3'-diphosphate 5'-diphosphate) is a mediator of the stringent response that coordinates a variety of cellular activities in response to changes in nutritional abundance.</text>
</comment>
<dbReference type="Pfam" id="PF04607">
    <property type="entry name" value="RelA_SpoT"/>
    <property type="match status" value="1"/>
</dbReference>
<dbReference type="Pfam" id="PF13328">
    <property type="entry name" value="HD_4"/>
    <property type="match status" value="1"/>
</dbReference>
<dbReference type="STRING" id="1797988.A3I35_01690"/>
<reference evidence="5 6" key="1">
    <citation type="journal article" date="2016" name="Nat. Commun.">
        <title>Thousands of microbial genomes shed light on interconnected biogeochemical processes in an aquifer system.</title>
        <authorList>
            <person name="Anantharaman K."/>
            <person name="Brown C.T."/>
            <person name="Hug L.A."/>
            <person name="Sharon I."/>
            <person name="Castelle C.J."/>
            <person name="Probst A.J."/>
            <person name="Thomas B.C."/>
            <person name="Singh A."/>
            <person name="Wilkins M.J."/>
            <person name="Karaoz U."/>
            <person name="Brodie E.L."/>
            <person name="Williams K.H."/>
            <person name="Hubbard S.S."/>
            <person name="Banfield J.F."/>
        </authorList>
    </citation>
    <scope>NUCLEOTIDE SEQUENCE [LARGE SCALE GENOMIC DNA]</scope>
</reference>
<evidence type="ECO:0000259" key="4">
    <source>
        <dbReference type="PROSITE" id="PS51880"/>
    </source>
</evidence>
<feature type="domain" description="TGS" evidence="4">
    <location>
        <begin position="386"/>
        <end position="447"/>
    </location>
</feature>
<dbReference type="InterPro" id="IPR007685">
    <property type="entry name" value="RelA_SpoT"/>
</dbReference>
<proteinExistence type="inferred from homology"/>
<dbReference type="InterPro" id="IPR012675">
    <property type="entry name" value="Beta-grasp_dom_sf"/>
</dbReference>
<protein>
    <recommendedName>
        <fullName evidence="7">TGS domain-containing protein</fullName>
    </recommendedName>
</protein>
<dbReference type="SUPFAM" id="SSF81271">
    <property type="entry name" value="TGS-like"/>
    <property type="match status" value="1"/>
</dbReference>
<dbReference type="CDD" id="cd05399">
    <property type="entry name" value="NT_Rel-Spo_like"/>
    <property type="match status" value="1"/>
</dbReference>
<evidence type="ECO:0000256" key="2">
    <source>
        <dbReference type="RuleBase" id="RU003847"/>
    </source>
</evidence>